<dbReference type="Proteomes" id="UP000248330">
    <property type="component" value="Unassembled WGS sequence"/>
</dbReference>
<dbReference type="InterPro" id="IPR010727">
    <property type="entry name" value="DUF1302"/>
</dbReference>
<comment type="caution">
    <text evidence="1">The sequence shown here is derived from an EMBL/GenBank/DDBJ whole genome shotgun (WGS) entry which is preliminary data.</text>
</comment>
<evidence type="ECO:0000313" key="1">
    <source>
        <dbReference type="EMBL" id="PXV64267.1"/>
    </source>
</evidence>
<dbReference type="EMBL" id="QICN01000013">
    <property type="protein sequence ID" value="PXV64267.1"/>
    <property type="molecule type" value="Genomic_DNA"/>
</dbReference>
<gene>
    <name evidence="1" type="ORF">C8D93_11361</name>
</gene>
<proteinExistence type="predicted"/>
<accession>A0A318E3L6</accession>
<dbReference type="OrthoDB" id="7052179at2"/>
<dbReference type="Pfam" id="PF06980">
    <property type="entry name" value="DUF1302"/>
    <property type="match status" value="1"/>
</dbReference>
<dbReference type="AlphaFoldDB" id="A0A318E3L6"/>
<name>A0A318E3L6_9GAMM</name>
<reference evidence="1 2" key="1">
    <citation type="submission" date="2018-04" db="EMBL/GenBank/DDBJ databases">
        <title>Genomic Encyclopedia of Type Strains, Phase IV (KMG-IV): sequencing the most valuable type-strain genomes for metagenomic binning, comparative biology and taxonomic classification.</title>
        <authorList>
            <person name="Goeker M."/>
        </authorList>
    </citation>
    <scope>NUCLEOTIDE SEQUENCE [LARGE SCALE GENOMIC DNA]</scope>
    <source>
        <strain evidence="1 2">DSM 104150</strain>
    </source>
</reference>
<organism evidence="1 2">
    <name type="scientific">Sinimarinibacterium flocculans</name>
    <dbReference type="NCBI Taxonomy" id="985250"/>
    <lineage>
        <taxon>Bacteria</taxon>
        <taxon>Pseudomonadati</taxon>
        <taxon>Pseudomonadota</taxon>
        <taxon>Gammaproteobacteria</taxon>
        <taxon>Nevskiales</taxon>
        <taxon>Nevskiaceae</taxon>
        <taxon>Sinimarinibacterium</taxon>
    </lineage>
</organism>
<protein>
    <submittedName>
        <fullName evidence="1">Uncharacterized protein DUF1302</fullName>
    </submittedName>
</protein>
<keyword evidence="2" id="KW-1185">Reference proteome</keyword>
<evidence type="ECO:0000313" key="2">
    <source>
        <dbReference type="Proteomes" id="UP000248330"/>
    </source>
</evidence>
<sequence>MRGQLIKRHLRDTWPIRKLLLLAGASVFCGPAGAGSFDLFAGIDGSYKLTTTYSLAARMQDAHGALVDGPVDPFRAALLPNGQQIIGFTNTGLPTTINIDDGNRAFDRGSPINNRLTAVYEVSLRRENIGLVYSGSAFYDWVVHGRNDRDPVDPGNLDDYAPNTLACAADRLNCDFDRFSDGARYYNGERSRTLDAFVYGDFMLTDTVALSLRFGKHLVAWGESLFFPNIASAQSPNDATKAFLPGAEIKEILLPVHQVSATIAFGYDFSLMGYYQLEYRPTEVFPAGDFFSVADVVGPGAEMVYGSGNPAYVDNCPGLLGPLSFACQLGGGLGGVLLNAPRTINVPRQSDIRPDKDGQWGLGFKAQVTPETSAGVYYLRYHNHNPTVNLNFGFPVIGEIAGVPLTTALLNQAAPVSYNVKYFDDIEMIAMSWSTTLFGLSVAGDISYRDGIDTSAAADISGVLSPVFTRAEAWQGNISALYVTNPRALFFDEVAIASEVSYLYVDNVDPIAAFNGQVPRGDGRQLFYDRNAWAFQTLILPKGRNVFPGWDIGTPIAYAHAVDGYASVAGSFGALFGEGDRRAGLSVSAQYLQNLEVAVGYNWFLGNPAKTVRDSPIPSNPVTDRDYATFTIKYNL</sequence>